<comment type="caution">
    <text evidence="1">The sequence shown here is derived from an EMBL/GenBank/DDBJ whole genome shotgun (WGS) entry which is preliminary data.</text>
</comment>
<gene>
    <name evidence="1" type="ORF">PENTCL1PPCAC_29819</name>
</gene>
<keyword evidence="2" id="KW-1185">Reference proteome</keyword>
<organism evidence="1 2">
    <name type="scientific">Pristionchus entomophagus</name>
    <dbReference type="NCBI Taxonomy" id="358040"/>
    <lineage>
        <taxon>Eukaryota</taxon>
        <taxon>Metazoa</taxon>
        <taxon>Ecdysozoa</taxon>
        <taxon>Nematoda</taxon>
        <taxon>Chromadorea</taxon>
        <taxon>Rhabditida</taxon>
        <taxon>Rhabditina</taxon>
        <taxon>Diplogasteromorpha</taxon>
        <taxon>Diplogasteroidea</taxon>
        <taxon>Neodiplogasteridae</taxon>
        <taxon>Pristionchus</taxon>
    </lineage>
</organism>
<evidence type="ECO:0000313" key="1">
    <source>
        <dbReference type="EMBL" id="GMT07645.1"/>
    </source>
</evidence>
<feature type="non-terminal residue" evidence="1">
    <location>
        <position position="1"/>
    </location>
</feature>
<accession>A0AAV5UN50</accession>
<sequence>NRLMKPVFRSEPSESRTTRRQIGRKFVSAIKIGLGTEKLAEISHPRPEFEAPQTDFLSEALSFLVFEKKSIFDLIVDFLTYFCT</sequence>
<evidence type="ECO:0008006" key="3">
    <source>
        <dbReference type="Google" id="ProtNLM"/>
    </source>
</evidence>
<dbReference type="Proteomes" id="UP001432027">
    <property type="component" value="Unassembled WGS sequence"/>
</dbReference>
<dbReference type="EMBL" id="BTSX01000006">
    <property type="protein sequence ID" value="GMT07645.1"/>
    <property type="molecule type" value="Genomic_DNA"/>
</dbReference>
<proteinExistence type="predicted"/>
<evidence type="ECO:0000313" key="2">
    <source>
        <dbReference type="Proteomes" id="UP001432027"/>
    </source>
</evidence>
<protein>
    <recommendedName>
        <fullName evidence="3">Ribosomal protein</fullName>
    </recommendedName>
</protein>
<dbReference type="AlphaFoldDB" id="A0AAV5UN50"/>
<name>A0AAV5UN50_9BILA</name>
<reference evidence="1" key="1">
    <citation type="submission" date="2023-10" db="EMBL/GenBank/DDBJ databases">
        <title>Genome assembly of Pristionchus species.</title>
        <authorList>
            <person name="Yoshida K."/>
            <person name="Sommer R.J."/>
        </authorList>
    </citation>
    <scope>NUCLEOTIDE SEQUENCE</scope>
    <source>
        <strain evidence="1">RS0144</strain>
    </source>
</reference>